<keyword evidence="3" id="KW-1185">Reference proteome</keyword>
<reference evidence="2 3" key="1">
    <citation type="journal article" date="2018" name="Nat. Ecol. Evol.">
        <title>Genomic signatures of mitonuclear coevolution across populations of Tigriopus californicus.</title>
        <authorList>
            <person name="Barreto F.S."/>
            <person name="Watson E.T."/>
            <person name="Lima T.G."/>
            <person name="Willett C.S."/>
            <person name="Edmands S."/>
            <person name="Li W."/>
            <person name="Burton R.S."/>
        </authorList>
    </citation>
    <scope>NUCLEOTIDE SEQUENCE [LARGE SCALE GENOMIC DNA]</scope>
    <source>
        <strain evidence="2 3">San Diego</strain>
    </source>
</reference>
<name>A0A553NDA1_TIGCA</name>
<accession>A0A553NDA1</accession>
<evidence type="ECO:0000313" key="2">
    <source>
        <dbReference type="EMBL" id="TRY63329.1"/>
    </source>
</evidence>
<protein>
    <submittedName>
        <fullName evidence="2">Uncharacterized protein</fullName>
    </submittedName>
</protein>
<organism evidence="2 3">
    <name type="scientific">Tigriopus californicus</name>
    <name type="common">Marine copepod</name>
    <dbReference type="NCBI Taxonomy" id="6832"/>
    <lineage>
        <taxon>Eukaryota</taxon>
        <taxon>Metazoa</taxon>
        <taxon>Ecdysozoa</taxon>
        <taxon>Arthropoda</taxon>
        <taxon>Crustacea</taxon>
        <taxon>Multicrustacea</taxon>
        <taxon>Hexanauplia</taxon>
        <taxon>Copepoda</taxon>
        <taxon>Harpacticoida</taxon>
        <taxon>Harpacticidae</taxon>
        <taxon>Tigriopus</taxon>
    </lineage>
</organism>
<dbReference type="AlphaFoldDB" id="A0A553NDA1"/>
<dbReference type="EMBL" id="VCGU01000458">
    <property type="protein sequence ID" value="TRY63329.1"/>
    <property type="molecule type" value="Genomic_DNA"/>
</dbReference>
<gene>
    <name evidence="2" type="ORF">TCAL_04279</name>
</gene>
<feature type="chain" id="PRO_5022038504" evidence="1">
    <location>
        <begin position="17"/>
        <end position="944"/>
    </location>
</feature>
<evidence type="ECO:0000256" key="1">
    <source>
        <dbReference type="SAM" id="SignalP"/>
    </source>
</evidence>
<comment type="caution">
    <text evidence="2">The sequence shown here is derived from an EMBL/GenBank/DDBJ whole genome shotgun (WGS) entry which is preliminary data.</text>
</comment>
<evidence type="ECO:0000313" key="3">
    <source>
        <dbReference type="Proteomes" id="UP000318571"/>
    </source>
</evidence>
<sequence length="944" mass="104929">MLRVISLILAVGVVSSSPISKHGPQPVQENCICLNQTKIEENGGFRGEYSYVDPVGSKITVSYTYNREGSYNEKRRVDKNYGGMQTVIRPINQGTSSSVQAKSEQSQIVLRKVIPLLGSTISSTVRQIVQVNSGLGVDSLLGKVSLSLRPMVSRHVVKVVKQEGFSNLDTEEITSRIIEQLAPTLGEQIRQVQTTQTTTTITASTNTEPELGPDDLIAKIVAKLQPIITQTVEETYGSRTTHFKTTGQAHQTQPVVSQVTTTIDRSHSNINPDKLVSNIVGKVTPIITETVEIHEEQIKETGTLELSTEVVETIVAQLQPSIQATLTTVVTQATSSSSNDDLADLIMQQLRMQITEAIQSGTQGLSTDKRFKFELEIRKQLRQVVLATISAYRATIEDQSFAKVDQLMHSEMKITESEFSTDLVTTLVSNMQPYILQVVTTALSSETTTTLSNDALVNLIIKKLDSKIDDAIADSDTGFTLEKNRRLHSQIVLSLKPVIQAAIGPIRSNQDQRQTIEIETMIFAPEFTQEVIKESKNAIESVVEETFGKGKIDIDVTDSYDTVLDDLKPRVETTIKTAIQRRPIRIPSNFYQSETYFKALEAIITQVRVLVTSLVSEMRESETILVRQVVEELKANHLPVVVTKVLQNIGKQDKTSVISKVNTEVSSLVQARLPSDAREFQIQRWTRLILQELQLVIKTEIETQSQALLLRQSQSTDEEIVDQAVISVQSQLTQIIKSAFESNPSNSGDAIYLKVVQEIRSASSKFLPTSSSQSQIDEWIRLIILRLESTIRTEIRTFTTSRKAILRTEIIEILFNDFKTKLEGLISGFFASFSKENVPSETVAIADVQGEVRSQIQNTLGQLILSAKYSILGTSESQIVDEVMDKLRAVIERTVRIQIKRFQTTKTSVVKAQTQSSKITSIFGTSGLNTVQVGTPTFQYGYEH</sequence>
<dbReference type="Proteomes" id="UP000318571">
    <property type="component" value="Chromosome 10"/>
</dbReference>
<proteinExistence type="predicted"/>
<feature type="signal peptide" evidence="1">
    <location>
        <begin position="1"/>
        <end position="16"/>
    </location>
</feature>
<keyword evidence="1" id="KW-0732">Signal</keyword>
<dbReference type="OMA" id="QENCICL"/>